<dbReference type="InterPro" id="IPR010368">
    <property type="entry name" value="Com_YlbF"/>
</dbReference>
<dbReference type="KEGG" id="halg:HUG10_05085"/>
<dbReference type="Proteomes" id="UP000509750">
    <property type="component" value="Chromosome"/>
</dbReference>
<organism evidence="1 2">
    <name type="scientific">Halorarum halophilum</name>
    <dbReference type="NCBI Taxonomy" id="2743090"/>
    <lineage>
        <taxon>Archaea</taxon>
        <taxon>Methanobacteriati</taxon>
        <taxon>Methanobacteriota</taxon>
        <taxon>Stenosarchaea group</taxon>
        <taxon>Halobacteria</taxon>
        <taxon>Halobacteriales</taxon>
        <taxon>Haloferacaceae</taxon>
        <taxon>Halorarum</taxon>
    </lineage>
</organism>
<dbReference type="RefSeq" id="WP_179168527.1">
    <property type="nucleotide sequence ID" value="NZ_CP058529.1"/>
</dbReference>
<gene>
    <name evidence="1" type="ORF">HUG10_05085</name>
</gene>
<dbReference type="GeneID" id="56028184"/>
<sequence length="133" mass="14484">MSIETDAESDATAGTDVDALAGRLGEAIVDLPAYRRFAEAKAAVEADEEAQERISEFEQLRQEFSFARQMGNADEESLRKLQEAQADLHSLPVMEEYVEAQDELQGRLEELNEAVSAPLAVDFGGEAGGCCQD</sequence>
<protein>
    <submittedName>
        <fullName evidence="1">YlbF family regulator</fullName>
    </submittedName>
</protein>
<evidence type="ECO:0000313" key="1">
    <source>
        <dbReference type="EMBL" id="QLG26952.1"/>
    </source>
</evidence>
<reference evidence="1 2" key="1">
    <citation type="submission" date="2020-07" db="EMBL/GenBank/DDBJ databases">
        <title>Gai3-2, isolated from salt lake.</title>
        <authorList>
            <person name="Cui H."/>
            <person name="Shi X."/>
        </authorList>
    </citation>
    <scope>NUCLEOTIDE SEQUENCE [LARGE SCALE GENOMIC DNA]</scope>
    <source>
        <strain evidence="1 2">Gai3-2</strain>
    </source>
</reference>
<dbReference type="EMBL" id="CP058529">
    <property type="protein sequence ID" value="QLG26952.1"/>
    <property type="molecule type" value="Genomic_DNA"/>
</dbReference>
<dbReference type="Pfam" id="PF06133">
    <property type="entry name" value="Com_YlbF"/>
    <property type="match status" value="1"/>
</dbReference>
<dbReference type="Gene3D" id="1.20.1500.10">
    <property type="entry name" value="YheA/YmcA-like"/>
    <property type="match status" value="1"/>
</dbReference>
<proteinExistence type="predicted"/>
<dbReference type="InterPro" id="IPR023378">
    <property type="entry name" value="YheA/YmcA-like_dom_sf"/>
</dbReference>
<dbReference type="SUPFAM" id="SSF158622">
    <property type="entry name" value="YheA/YmcA-like"/>
    <property type="match status" value="1"/>
</dbReference>
<dbReference type="OrthoDB" id="211540at2157"/>
<keyword evidence="2" id="KW-1185">Reference proteome</keyword>
<accession>A0A7D5GB00</accession>
<dbReference type="AlphaFoldDB" id="A0A7D5GB00"/>
<evidence type="ECO:0000313" key="2">
    <source>
        <dbReference type="Proteomes" id="UP000509750"/>
    </source>
</evidence>
<name>A0A7D5GB00_9EURY</name>